<sequence length="359" mass="38962">MRTETTSGPTTTSEEIERIVTGLPKVSLHCHLLGSIQAQTVVELAAKHGVDLAGHTAETLYDHASYEDLGEFLRVLDVVGSVVRDRDDLHRVTYESLTEGGAAHRVLYREIQISPPGHGNVPYPHLIEGITAGMRDAQTDTGIDSRVVVGLCREDTPAAALELVETVIAHRTEEVIGIGLDYAEVKGPPVQFAPAYARAAEAGLQRTAHSETGPPQHIEVLLDELGCSRIDHGYHVVDDPEITARCVQERVPFICTPVSSDIGRYSGSGDGSHRRIRQMVEAGLVVAIDSDDPPMFGTDPTHDYRALAHALGFGLDQLGTFTLNAVEASWLEEADKAALRRRALEEIEALRGPEPRPQT</sequence>
<accession>A0ABU1FV11</accession>
<keyword evidence="3" id="KW-0479">Metal-binding</keyword>
<proteinExistence type="inferred from homology"/>
<protein>
    <submittedName>
        <fullName evidence="7">Adenosine deaminase</fullName>
        <ecNumber evidence="7">3.5.4.4</ecNumber>
    </submittedName>
</protein>
<dbReference type="SUPFAM" id="SSF51556">
    <property type="entry name" value="Metallo-dependent hydrolases"/>
    <property type="match status" value="1"/>
</dbReference>
<comment type="similarity">
    <text evidence="2">Belongs to the metallo-dependent hydrolases superfamily. Adenosine and AMP deaminases family.</text>
</comment>
<dbReference type="Pfam" id="PF00962">
    <property type="entry name" value="A_deaminase"/>
    <property type="match status" value="1"/>
</dbReference>
<dbReference type="GO" id="GO:0016787">
    <property type="term" value="F:hydrolase activity"/>
    <property type="evidence" value="ECO:0007669"/>
    <property type="project" value="UniProtKB-KW"/>
</dbReference>
<comment type="caution">
    <text evidence="7">The sequence shown here is derived from an EMBL/GenBank/DDBJ whole genome shotgun (WGS) entry which is preliminary data.</text>
</comment>
<gene>
    <name evidence="7" type="primary">add</name>
    <name evidence="7" type="ORF">RH857_10195</name>
</gene>
<organism evidence="7 8">
    <name type="scientific">Nesterenkonia flava</name>
    <dbReference type="NCBI Taxonomy" id="469799"/>
    <lineage>
        <taxon>Bacteria</taxon>
        <taxon>Bacillati</taxon>
        <taxon>Actinomycetota</taxon>
        <taxon>Actinomycetes</taxon>
        <taxon>Micrococcales</taxon>
        <taxon>Micrococcaceae</taxon>
        <taxon>Nesterenkonia</taxon>
    </lineage>
</organism>
<evidence type="ECO:0000256" key="2">
    <source>
        <dbReference type="ARBA" id="ARBA00006676"/>
    </source>
</evidence>
<dbReference type="InterPro" id="IPR006330">
    <property type="entry name" value="Ado/ade_deaminase"/>
</dbReference>
<evidence type="ECO:0000256" key="3">
    <source>
        <dbReference type="ARBA" id="ARBA00022723"/>
    </source>
</evidence>
<dbReference type="Gene3D" id="3.20.20.140">
    <property type="entry name" value="Metal-dependent hydrolases"/>
    <property type="match status" value="1"/>
</dbReference>
<dbReference type="PANTHER" id="PTHR43114">
    <property type="entry name" value="ADENINE DEAMINASE"/>
    <property type="match status" value="1"/>
</dbReference>
<dbReference type="PANTHER" id="PTHR43114:SF6">
    <property type="entry name" value="ADENINE DEAMINASE"/>
    <property type="match status" value="1"/>
</dbReference>
<comment type="cofactor">
    <cofactor evidence="1">
        <name>Zn(2+)</name>
        <dbReference type="ChEBI" id="CHEBI:29105"/>
    </cofactor>
</comment>
<dbReference type="EMBL" id="JAVKGT010000027">
    <property type="protein sequence ID" value="MDR5712498.1"/>
    <property type="molecule type" value="Genomic_DNA"/>
</dbReference>
<evidence type="ECO:0000259" key="6">
    <source>
        <dbReference type="Pfam" id="PF00962"/>
    </source>
</evidence>
<keyword evidence="4 7" id="KW-0378">Hydrolase</keyword>
<dbReference type="EC" id="3.5.4.4" evidence="7"/>
<evidence type="ECO:0000256" key="4">
    <source>
        <dbReference type="ARBA" id="ARBA00022801"/>
    </source>
</evidence>
<keyword evidence="8" id="KW-1185">Reference proteome</keyword>
<dbReference type="Proteomes" id="UP001260872">
    <property type="component" value="Unassembled WGS sequence"/>
</dbReference>
<evidence type="ECO:0000313" key="8">
    <source>
        <dbReference type="Proteomes" id="UP001260872"/>
    </source>
</evidence>
<reference evidence="8" key="1">
    <citation type="submission" date="2023-07" db="EMBL/GenBank/DDBJ databases">
        <title>Description of three actinobacteria isolated from air of manufacturing shop in a pharmaceutical factory.</title>
        <authorList>
            <person name="Zhang D.-F."/>
        </authorList>
    </citation>
    <scope>NUCLEOTIDE SEQUENCE [LARGE SCALE GENOMIC DNA]</scope>
    <source>
        <strain evidence="8">CCTCC AB 207010</strain>
    </source>
</reference>
<evidence type="ECO:0000313" key="7">
    <source>
        <dbReference type="EMBL" id="MDR5712498.1"/>
    </source>
</evidence>
<dbReference type="RefSeq" id="WP_310537872.1">
    <property type="nucleotide sequence ID" value="NZ_BAAAOC010000004.1"/>
</dbReference>
<dbReference type="NCBIfam" id="TIGR01430">
    <property type="entry name" value="aden_deam"/>
    <property type="match status" value="1"/>
</dbReference>
<dbReference type="InterPro" id="IPR001365">
    <property type="entry name" value="A_deaminase_dom"/>
</dbReference>
<dbReference type="InterPro" id="IPR032466">
    <property type="entry name" value="Metal_Hydrolase"/>
</dbReference>
<evidence type="ECO:0000256" key="5">
    <source>
        <dbReference type="ARBA" id="ARBA00022833"/>
    </source>
</evidence>
<feature type="domain" description="Adenosine deaminase" evidence="6">
    <location>
        <begin position="24"/>
        <end position="341"/>
    </location>
</feature>
<evidence type="ECO:0000256" key="1">
    <source>
        <dbReference type="ARBA" id="ARBA00001947"/>
    </source>
</evidence>
<keyword evidence="5" id="KW-0862">Zinc</keyword>
<name>A0ABU1FV11_9MICC</name>